<dbReference type="InterPro" id="IPR007630">
    <property type="entry name" value="RNA_pol_sigma70_r4"/>
</dbReference>
<keyword evidence="2" id="KW-0731">Sigma factor</keyword>
<feature type="domain" description="RNA polymerase sigma-70" evidence="5">
    <location>
        <begin position="95"/>
        <end position="108"/>
    </location>
</feature>
<keyword evidence="1" id="KW-0805">Transcription regulation</keyword>
<dbReference type="Pfam" id="PF04542">
    <property type="entry name" value="Sigma70_r2"/>
    <property type="match status" value="1"/>
</dbReference>
<evidence type="ECO:0000256" key="4">
    <source>
        <dbReference type="ARBA" id="ARBA00023163"/>
    </source>
</evidence>
<dbReference type="EMBL" id="BLAF01000004">
    <property type="protein sequence ID" value="GES17150.1"/>
    <property type="molecule type" value="Genomic_DNA"/>
</dbReference>
<dbReference type="PRINTS" id="PR00046">
    <property type="entry name" value="SIGMA70FCT"/>
</dbReference>
<evidence type="ECO:0000256" key="1">
    <source>
        <dbReference type="ARBA" id="ARBA00023015"/>
    </source>
</evidence>
<dbReference type="PANTHER" id="PTHR30603">
    <property type="entry name" value="RNA POLYMERASE SIGMA FACTOR RPO"/>
    <property type="match status" value="1"/>
</dbReference>
<dbReference type="NCBIfam" id="TIGR02937">
    <property type="entry name" value="sigma70-ECF"/>
    <property type="match status" value="1"/>
</dbReference>
<sequence length="237" mass="26296">MWTDTDELGGYLAQIGRITLLTADQEVELAKRMEAGLYAGHLLAEPPGVSAVPRSELQAIAGEGRQARTRMIEANLRLVVTVARRYTHRGMALMDLIQEGDIGLIKAVDRFDYRRGAKFSTYATWWIRKTIAQALAGEPWPISVPAVEAPDPSDHQPEAVMESAELLAGVRAMLGDLDAREAQVLSLKYGLTDGRTYTIGQVGRRLGMPGTWVRLLENRSLARLRARKDTRELLTML</sequence>
<dbReference type="InterPro" id="IPR013324">
    <property type="entry name" value="RNA_pol_sigma_r3/r4-like"/>
</dbReference>
<dbReference type="InterPro" id="IPR000943">
    <property type="entry name" value="RNA_pol_sigma70"/>
</dbReference>
<dbReference type="InterPro" id="IPR050239">
    <property type="entry name" value="Sigma-70_RNA_pol_init_factors"/>
</dbReference>
<gene>
    <name evidence="6" type="ORF">Aple_000450</name>
</gene>
<protein>
    <recommendedName>
        <fullName evidence="5">RNA polymerase sigma-70 domain-containing protein</fullName>
    </recommendedName>
</protein>
<dbReference type="SUPFAM" id="SSF88946">
    <property type="entry name" value="Sigma2 domain of RNA polymerase sigma factors"/>
    <property type="match status" value="1"/>
</dbReference>
<dbReference type="InterPro" id="IPR014284">
    <property type="entry name" value="RNA_pol_sigma-70_dom"/>
</dbReference>
<keyword evidence="3" id="KW-0238">DNA-binding</keyword>
<evidence type="ECO:0000259" key="5">
    <source>
        <dbReference type="PROSITE" id="PS00715"/>
    </source>
</evidence>
<proteinExistence type="predicted"/>
<comment type="caution">
    <text evidence="6">The sequence shown here is derived from an EMBL/GenBank/DDBJ whole genome shotgun (WGS) entry which is preliminary data.</text>
</comment>
<dbReference type="Gene3D" id="1.10.601.10">
    <property type="entry name" value="RNA Polymerase Primary Sigma Factor"/>
    <property type="match status" value="2"/>
</dbReference>
<evidence type="ECO:0000313" key="6">
    <source>
        <dbReference type="EMBL" id="GES17150.1"/>
    </source>
</evidence>
<evidence type="ECO:0000256" key="2">
    <source>
        <dbReference type="ARBA" id="ARBA00023082"/>
    </source>
</evidence>
<dbReference type="Pfam" id="PF04545">
    <property type="entry name" value="Sigma70_r4"/>
    <property type="match status" value="1"/>
</dbReference>
<dbReference type="GO" id="GO:0016987">
    <property type="term" value="F:sigma factor activity"/>
    <property type="evidence" value="ECO:0007669"/>
    <property type="project" value="UniProtKB-KW"/>
</dbReference>
<dbReference type="InterPro" id="IPR036388">
    <property type="entry name" value="WH-like_DNA-bd_sf"/>
</dbReference>
<dbReference type="PANTHER" id="PTHR30603:SF59">
    <property type="entry name" value="RNA POLYMERASE PRINCIPAL SIGMA FACTOR HRDA"/>
    <property type="match status" value="1"/>
</dbReference>
<evidence type="ECO:0000256" key="3">
    <source>
        <dbReference type="ARBA" id="ARBA00023125"/>
    </source>
</evidence>
<dbReference type="SUPFAM" id="SSF88659">
    <property type="entry name" value="Sigma3 and sigma4 domains of RNA polymerase sigma factors"/>
    <property type="match status" value="1"/>
</dbReference>
<dbReference type="OrthoDB" id="9804285at2"/>
<dbReference type="InterPro" id="IPR007627">
    <property type="entry name" value="RNA_pol_sigma70_r2"/>
</dbReference>
<name>A0A5M3X7S8_9ACTN</name>
<dbReference type="AlphaFoldDB" id="A0A5M3X7S8"/>
<dbReference type="Gene3D" id="1.10.10.10">
    <property type="entry name" value="Winged helix-like DNA-binding domain superfamily/Winged helix DNA-binding domain"/>
    <property type="match status" value="1"/>
</dbReference>
<dbReference type="PROSITE" id="PS00715">
    <property type="entry name" value="SIGMA70_1"/>
    <property type="match status" value="1"/>
</dbReference>
<reference evidence="6 7" key="1">
    <citation type="submission" date="2019-10" db="EMBL/GenBank/DDBJ databases">
        <title>Whole genome shotgun sequence of Acrocarpospora pleiomorpha NBRC 16267.</title>
        <authorList>
            <person name="Ichikawa N."/>
            <person name="Kimura A."/>
            <person name="Kitahashi Y."/>
            <person name="Komaki H."/>
            <person name="Oguchi A."/>
        </authorList>
    </citation>
    <scope>NUCLEOTIDE SEQUENCE [LARGE SCALE GENOMIC DNA]</scope>
    <source>
        <strain evidence="6 7">NBRC 16267</strain>
    </source>
</reference>
<dbReference type="Proteomes" id="UP000377595">
    <property type="component" value="Unassembled WGS sequence"/>
</dbReference>
<dbReference type="InterPro" id="IPR009042">
    <property type="entry name" value="RNA_pol_sigma70_r1_2"/>
</dbReference>
<evidence type="ECO:0000313" key="7">
    <source>
        <dbReference type="Proteomes" id="UP000377595"/>
    </source>
</evidence>
<dbReference type="InterPro" id="IPR013325">
    <property type="entry name" value="RNA_pol_sigma_r2"/>
</dbReference>
<keyword evidence="7" id="KW-1185">Reference proteome</keyword>
<dbReference type="Pfam" id="PF00140">
    <property type="entry name" value="Sigma70_r1_2"/>
    <property type="match status" value="1"/>
</dbReference>
<accession>A0A5M3X7S8</accession>
<dbReference type="GO" id="GO:0006352">
    <property type="term" value="P:DNA-templated transcription initiation"/>
    <property type="evidence" value="ECO:0007669"/>
    <property type="project" value="InterPro"/>
</dbReference>
<keyword evidence="4" id="KW-0804">Transcription</keyword>
<dbReference type="GO" id="GO:0003677">
    <property type="term" value="F:DNA binding"/>
    <property type="evidence" value="ECO:0007669"/>
    <property type="project" value="UniProtKB-KW"/>
</dbReference>
<organism evidence="6 7">
    <name type="scientific">Acrocarpospora pleiomorpha</name>
    <dbReference type="NCBI Taxonomy" id="90975"/>
    <lineage>
        <taxon>Bacteria</taxon>
        <taxon>Bacillati</taxon>
        <taxon>Actinomycetota</taxon>
        <taxon>Actinomycetes</taxon>
        <taxon>Streptosporangiales</taxon>
        <taxon>Streptosporangiaceae</taxon>
        <taxon>Acrocarpospora</taxon>
    </lineage>
</organism>
<dbReference type="RefSeq" id="WP_155342830.1">
    <property type="nucleotide sequence ID" value="NZ_BAAAHM010000001.1"/>
</dbReference>